<dbReference type="EMBL" id="KV454208">
    <property type="protein sequence ID" value="ODQ62360.1"/>
    <property type="molecule type" value="Genomic_DNA"/>
</dbReference>
<keyword evidence="2" id="KW-1133">Transmembrane helix</keyword>
<dbReference type="PANTHER" id="PTHR35184:SF1">
    <property type="entry name" value="INTEGRAL MEMBRANE PROTEIN"/>
    <property type="match status" value="1"/>
</dbReference>
<feature type="transmembrane region" description="Helical" evidence="2">
    <location>
        <begin position="94"/>
        <end position="116"/>
    </location>
</feature>
<dbReference type="Proteomes" id="UP000094112">
    <property type="component" value="Unassembled WGS sequence"/>
</dbReference>
<dbReference type="RefSeq" id="XP_019041567.1">
    <property type="nucleotide sequence ID" value="XM_019181318.1"/>
</dbReference>
<dbReference type="GeneID" id="30198564"/>
<organism evidence="3 4">
    <name type="scientific">Wickerhamomyces anomalus (strain ATCC 58044 / CBS 1984 / NCYC 433 / NRRL Y-366-8)</name>
    <name type="common">Yeast</name>
    <name type="synonym">Hansenula anomala</name>
    <dbReference type="NCBI Taxonomy" id="683960"/>
    <lineage>
        <taxon>Eukaryota</taxon>
        <taxon>Fungi</taxon>
        <taxon>Dikarya</taxon>
        <taxon>Ascomycota</taxon>
        <taxon>Saccharomycotina</taxon>
        <taxon>Saccharomycetes</taxon>
        <taxon>Phaffomycetales</taxon>
        <taxon>Wickerhamomycetaceae</taxon>
        <taxon>Wickerhamomyces</taxon>
    </lineage>
</organism>
<feature type="compositionally biased region" description="Polar residues" evidence="1">
    <location>
        <begin position="386"/>
        <end position="409"/>
    </location>
</feature>
<accession>A0A1E3PAN5</accession>
<feature type="transmembrane region" description="Helical" evidence="2">
    <location>
        <begin position="164"/>
        <end position="189"/>
    </location>
</feature>
<feature type="transmembrane region" description="Helical" evidence="2">
    <location>
        <begin position="348"/>
        <end position="366"/>
    </location>
</feature>
<keyword evidence="2" id="KW-0812">Transmembrane</keyword>
<dbReference type="AlphaFoldDB" id="A0A1E3PAN5"/>
<feature type="transmembrane region" description="Helical" evidence="2">
    <location>
        <begin position="209"/>
        <end position="231"/>
    </location>
</feature>
<evidence type="ECO:0000256" key="2">
    <source>
        <dbReference type="SAM" id="Phobius"/>
    </source>
</evidence>
<dbReference type="InterPro" id="IPR021460">
    <property type="entry name" value="DUF3112"/>
</dbReference>
<feature type="region of interest" description="Disordered" evidence="1">
    <location>
        <begin position="383"/>
        <end position="432"/>
    </location>
</feature>
<evidence type="ECO:0000313" key="3">
    <source>
        <dbReference type="EMBL" id="ODQ62360.1"/>
    </source>
</evidence>
<dbReference type="OrthoDB" id="3357002at2759"/>
<name>A0A1E3PAN5_WICAA</name>
<feature type="transmembrane region" description="Helical" evidence="2">
    <location>
        <begin position="131"/>
        <end position="152"/>
    </location>
</feature>
<evidence type="ECO:0000256" key="1">
    <source>
        <dbReference type="SAM" id="MobiDB-lite"/>
    </source>
</evidence>
<gene>
    <name evidence="3" type="ORF">WICANDRAFT_26931</name>
</gene>
<sequence>MSSTLISLFRSQTNGAADGTGVLKLVDKAKALLGNNLPQYLVDYTLSIQMSIFGDYPSSKDIAPSAIFLSIFIIFTLAHLYIFTKNMMRGHRFWLSLLFAFYCFLRFLGFTLRVVWAKDILKMKTGIASEIFIVIPVVILAGLNLILAQRIFTWRHPHLGSTKFFWANMITTYAIVTGVVVMAIIGSVVPYIYFLSEHHFKMCKQVNQAASVLCVLFSLLAIFLVAAAYLIPSSKRDVSMWTYQPWWVESFGMWYFVPKDSAKRAEESFKERDDHAFNATRIITSTHERSNQIERVQSIDKSGKLGHNHSILIIALTTLILLISTLFRCVSTFIEQQKGNQSWIFEPVVMYIMFGVLEVLINILYLTGRVDLRFYRPDRLKKSMRGSRSSNVNQVQPTGTTDDGSNLSNIDGEKATTDHGERGHMSSSDNVV</sequence>
<evidence type="ECO:0000313" key="4">
    <source>
        <dbReference type="Proteomes" id="UP000094112"/>
    </source>
</evidence>
<keyword evidence="4" id="KW-1185">Reference proteome</keyword>
<dbReference type="STRING" id="683960.A0A1E3PAN5"/>
<dbReference type="PANTHER" id="PTHR35184">
    <property type="entry name" value="YALI0C10208P"/>
    <property type="match status" value="1"/>
</dbReference>
<reference evidence="3 4" key="1">
    <citation type="journal article" date="2016" name="Proc. Natl. Acad. Sci. U.S.A.">
        <title>Comparative genomics of biotechnologically important yeasts.</title>
        <authorList>
            <person name="Riley R."/>
            <person name="Haridas S."/>
            <person name="Wolfe K.H."/>
            <person name="Lopes M.R."/>
            <person name="Hittinger C.T."/>
            <person name="Goeker M."/>
            <person name="Salamov A.A."/>
            <person name="Wisecaver J.H."/>
            <person name="Long T.M."/>
            <person name="Calvey C.H."/>
            <person name="Aerts A.L."/>
            <person name="Barry K.W."/>
            <person name="Choi C."/>
            <person name="Clum A."/>
            <person name="Coughlan A.Y."/>
            <person name="Deshpande S."/>
            <person name="Douglass A.P."/>
            <person name="Hanson S.J."/>
            <person name="Klenk H.-P."/>
            <person name="LaButti K.M."/>
            <person name="Lapidus A."/>
            <person name="Lindquist E.A."/>
            <person name="Lipzen A.M."/>
            <person name="Meier-Kolthoff J.P."/>
            <person name="Ohm R.A."/>
            <person name="Otillar R.P."/>
            <person name="Pangilinan J.L."/>
            <person name="Peng Y."/>
            <person name="Rokas A."/>
            <person name="Rosa C.A."/>
            <person name="Scheuner C."/>
            <person name="Sibirny A.A."/>
            <person name="Slot J.C."/>
            <person name="Stielow J.B."/>
            <person name="Sun H."/>
            <person name="Kurtzman C.P."/>
            <person name="Blackwell M."/>
            <person name="Grigoriev I.V."/>
            <person name="Jeffries T.W."/>
        </authorList>
    </citation>
    <scope>NUCLEOTIDE SEQUENCE [LARGE SCALE GENOMIC DNA]</scope>
    <source>
        <strain evidence="4">ATCC 58044 / CBS 1984 / NCYC 433 / NRRL Y-366-8</strain>
    </source>
</reference>
<keyword evidence="2" id="KW-0472">Membrane</keyword>
<proteinExistence type="predicted"/>
<dbReference type="Pfam" id="PF11309">
    <property type="entry name" value="DUF3112"/>
    <property type="match status" value="1"/>
</dbReference>
<feature type="compositionally biased region" description="Basic and acidic residues" evidence="1">
    <location>
        <begin position="411"/>
        <end position="424"/>
    </location>
</feature>
<feature type="transmembrane region" description="Helical" evidence="2">
    <location>
        <begin position="311"/>
        <end position="328"/>
    </location>
</feature>
<feature type="transmembrane region" description="Helical" evidence="2">
    <location>
        <begin position="62"/>
        <end position="82"/>
    </location>
</feature>
<protein>
    <submittedName>
        <fullName evidence="3">Uncharacterized protein</fullName>
    </submittedName>
</protein>